<reference evidence="9" key="1">
    <citation type="submission" date="2022-07" db="EMBL/GenBank/DDBJ databases">
        <title>Genome Sequence of Agrocybe chaxingu.</title>
        <authorList>
            <person name="Buettner E."/>
        </authorList>
    </citation>
    <scope>NUCLEOTIDE SEQUENCE</scope>
    <source>
        <strain evidence="9">MP-N11</strain>
    </source>
</reference>
<dbReference type="GO" id="GO:0008541">
    <property type="term" value="C:proteasome regulatory particle, lid subcomplex"/>
    <property type="evidence" value="ECO:0007669"/>
    <property type="project" value="TreeGrafter"/>
</dbReference>
<accession>A0A9W8MZD7</accession>
<dbReference type="Gene3D" id="2.30.29.70">
    <property type="entry name" value="Proteasomal ubiquitin receptor Rpn13/ADRM1"/>
    <property type="match status" value="1"/>
</dbReference>
<dbReference type="PROSITE" id="PS51916">
    <property type="entry name" value="DEUBAD"/>
    <property type="match status" value="1"/>
</dbReference>
<name>A0A9W8MZD7_9AGAR</name>
<evidence type="ECO:0000313" key="9">
    <source>
        <dbReference type="EMBL" id="KAJ3515388.1"/>
    </source>
</evidence>
<dbReference type="GO" id="GO:0061133">
    <property type="term" value="F:endopeptidase activator activity"/>
    <property type="evidence" value="ECO:0007669"/>
    <property type="project" value="TreeGrafter"/>
</dbReference>
<dbReference type="EMBL" id="JANKHO010000099">
    <property type="protein sequence ID" value="KAJ3515388.1"/>
    <property type="molecule type" value="Genomic_DNA"/>
</dbReference>
<feature type="compositionally biased region" description="Low complexity" evidence="6">
    <location>
        <begin position="142"/>
        <end position="155"/>
    </location>
</feature>
<dbReference type="Proteomes" id="UP001148786">
    <property type="component" value="Unassembled WGS sequence"/>
</dbReference>
<feature type="domain" description="DEUBAD" evidence="7">
    <location>
        <begin position="195"/>
        <end position="303"/>
    </location>
</feature>
<dbReference type="GO" id="GO:0070628">
    <property type="term" value="F:proteasome binding"/>
    <property type="evidence" value="ECO:0007669"/>
    <property type="project" value="TreeGrafter"/>
</dbReference>
<dbReference type="InterPro" id="IPR044868">
    <property type="entry name" value="Rpn13/ADRM1_Pru"/>
</dbReference>
<dbReference type="InterPro" id="IPR044867">
    <property type="entry name" value="DEUBAD_dom"/>
</dbReference>
<evidence type="ECO:0000256" key="4">
    <source>
        <dbReference type="ARBA" id="ARBA00022942"/>
    </source>
</evidence>
<evidence type="ECO:0000256" key="3">
    <source>
        <dbReference type="ARBA" id="ARBA00022490"/>
    </source>
</evidence>
<dbReference type="InterPro" id="IPR038633">
    <property type="entry name" value="Rpn13/ADRM1_Pru_sf"/>
</dbReference>
<gene>
    <name evidence="9" type="ORF">NLJ89_g1787</name>
</gene>
<keyword evidence="4" id="KW-0647">Proteasome</keyword>
<dbReference type="Pfam" id="PF04683">
    <property type="entry name" value="Rpn13_ADRM1_Pru"/>
    <property type="match status" value="1"/>
</dbReference>
<dbReference type="Gene3D" id="1.10.2020.20">
    <property type="match status" value="1"/>
</dbReference>
<keyword evidence="3" id="KW-0963">Cytoplasm</keyword>
<sequence length="308" mass="33242">MSIPNAEILLAFKAGRAFRREGSNVVEPNPTKGAIYLTNGVEDGLLHFIWRNRVTNDIEEDLILFPFDASFVKVSQSPSGRVYVLKFSSSNQRHFVSAFLRFEAHFKFSTAAVLDAARDAEFAENVNGLLQDPEYDMRWSDPSASATGTQTSTSTITQPAASTSMAEAASGFQATPEQLATLSQMLTSMSGRPGAAAATPDISLTDILTPANLTPLFNSHPELIPALFPHLPPDLPVPPSAEALQRIIHSPQFRAAVANFDQALRTGMLGGLVQTLGLPEEAGAGVAPFLRAIQEQADRERDNSMDTD</sequence>
<evidence type="ECO:0000313" key="10">
    <source>
        <dbReference type="Proteomes" id="UP001148786"/>
    </source>
</evidence>
<dbReference type="PANTHER" id="PTHR12225">
    <property type="entry name" value="ADHESION REGULATING MOLECULE 1 110 KDA CELL MEMBRANE GLYCOPROTEIN"/>
    <property type="match status" value="1"/>
</dbReference>
<keyword evidence="5" id="KW-0539">Nucleus</keyword>
<dbReference type="PANTHER" id="PTHR12225:SF0">
    <property type="entry name" value="PROTEASOMAL UBIQUITIN RECEPTOR ADRM1"/>
    <property type="match status" value="1"/>
</dbReference>
<dbReference type="CDD" id="cd13314">
    <property type="entry name" value="PH_Rpn13"/>
    <property type="match status" value="1"/>
</dbReference>
<dbReference type="InterPro" id="IPR006773">
    <property type="entry name" value="Rpn13/ADRM1"/>
</dbReference>
<evidence type="ECO:0000256" key="1">
    <source>
        <dbReference type="ARBA" id="ARBA00004123"/>
    </source>
</evidence>
<feature type="region of interest" description="Disordered" evidence="6">
    <location>
        <begin position="133"/>
        <end position="155"/>
    </location>
</feature>
<dbReference type="InterPro" id="IPR032368">
    <property type="entry name" value="RPN13_DEUBAD"/>
</dbReference>
<dbReference type="GO" id="GO:0005737">
    <property type="term" value="C:cytoplasm"/>
    <property type="evidence" value="ECO:0007669"/>
    <property type="project" value="UniProtKB-SubCell"/>
</dbReference>
<dbReference type="OrthoDB" id="340431at2759"/>
<keyword evidence="10" id="KW-1185">Reference proteome</keyword>
<feature type="domain" description="Pru" evidence="8">
    <location>
        <begin position="4"/>
        <end position="133"/>
    </location>
</feature>
<evidence type="ECO:0000256" key="5">
    <source>
        <dbReference type="ARBA" id="ARBA00023242"/>
    </source>
</evidence>
<protein>
    <recommendedName>
        <fullName evidence="11">Adhesion regulating molecule</fullName>
    </recommendedName>
</protein>
<organism evidence="9 10">
    <name type="scientific">Agrocybe chaxingu</name>
    <dbReference type="NCBI Taxonomy" id="84603"/>
    <lineage>
        <taxon>Eukaryota</taxon>
        <taxon>Fungi</taxon>
        <taxon>Dikarya</taxon>
        <taxon>Basidiomycota</taxon>
        <taxon>Agaricomycotina</taxon>
        <taxon>Agaricomycetes</taxon>
        <taxon>Agaricomycetidae</taxon>
        <taxon>Agaricales</taxon>
        <taxon>Agaricineae</taxon>
        <taxon>Strophariaceae</taxon>
        <taxon>Agrocybe</taxon>
    </lineage>
</organism>
<evidence type="ECO:0000256" key="6">
    <source>
        <dbReference type="SAM" id="MobiDB-lite"/>
    </source>
</evidence>
<dbReference type="PROSITE" id="PS51917">
    <property type="entry name" value="PRU"/>
    <property type="match status" value="1"/>
</dbReference>
<proteinExistence type="predicted"/>
<dbReference type="Pfam" id="PF16550">
    <property type="entry name" value="RPN13_C"/>
    <property type="match status" value="1"/>
</dbReference>
<evidence type="ECO:0008006" key="11">
    <source>
        <dbReference type="Google" id="ProtNLM"/>
    </source>
</evidence>
<comment type="caution">
    <text evidence="9">The sequence shown here is derived from an EMBL/GenBank/DDBJ whole genome shotgun (WGS) entry which is preliminary data.</text>
</comment>
<dbReference type="GO" id="GO:0005634">
    <property type="term" value="C:nucleus"/>
    <property type="evidence" value="ECO:0007669"/>
    <property type="project" value="UniProtKB-SubCell"/>
</dbReference>
<evidence type="ECO:0000259" key="8">
    <source>
        <dbReference type="PROSITE" id="PS51917"/>
    </source>
</evidence>
<evidence type="ECO:0000256" key="2">
    <source>
        <dbReference type="ARBA" id="ARBA00004496"/>
    </source>
</evidence>
<comment type="subcellular location">
    <subcellularLocation>
        <location evidence="2">Cytoplasm</location>
    </subcellularLocation>
    <subcellularLocation>
        <location evidence="1">Nucleus</location>
    </subcellularLocation>
</comment>
<dbReference type="AlphaFoldDB" id="A0A9W8MZD7"/>
<evidence type="ECO:0000259" key="7">
    <source>
        <dbReference type="PROSITE" id="PS51916"/>
    </source>
</evidence>
<dbReference type="InterPro" id="IPR038108">
    <property type="entry name" value="RPN13_DEUBAD_sf"/>
</dbReference>